<reference evidence="6 7" key="1">
    <citation type="journal article" date="2006" name="Nature">
        <title>Global trends of whole-genome duplications revealed by the ciliate Paramecium tetraurelia.</title>
        <authorList>
            <consortium name="Genoscope"/>
            <person name="Aury J.-M."/>
            <person name="Jaillon O."/>
            <person name="Duret L."/>
            <person name="Noel B."/>
            <person name="Jubin C."/>
            <person name="Porcel B.M."/>
            <person name="Segurens B."/>
            <person name="Daubin V."/>
            <person name="Anthouard V."/>
            <person name="Aiach N."/>
            <person name="Arnaiz O."/>
            <person name="Billaut A."/>
            <person name="Beisson J."/>
            <person name="Blanc I."/>
            <person name="Bouhouche K."/>
            <person name="Camara F."/>
            <person name="Duharcourt S."/>
            <person name="Guigo R."/>
            <person name="Gogendeau D."/>
            <person name="Katinka M."/>
            <person name="Keller A.-M."/>
            <person name="Kissmehl R."/>
            <person name="Klotz C."/>
            <person name="Koll F."/>
            <person name="Le Moue A."/>
            <person name="Lepere C."/>
            <person name="Malinsky S."/>
            <person name="Nowacki M."/>
            <person name="Nowak J.K."/>
            <person name="Plattner H."/>
            <person name="Poulain J."/>
            <person name="Ruiz F."/>
            <person name="Serrano V."/>
            <person name="Zagulski M."/>
            <person name="Dessen P."/>
            <person name="Betermier M."/>
            <person name="Weissenbach J."/>
            <person name="Scarpelli C."/>
            <person name="Schachter V."/>
            <person name="Sperling L."/>
            <person name="Meyer E."/>
            <person name="Cohen J."/>
            <person name="Wincker P."/>
        </authorList>
    </citation>
    <scope>NUCLEOTIDE SEQUENCE [LARGE SCALE GENOMIC DNA]</scope>
    <source>
        <strain evidence="6 7">Stock d4-2</strain>
    </source>
</reference>
<dbReference type="Proteomes" id="UP000000600">
    <property type="component" value="Unassembled WGS sequence"/>
</dbReference>
<protein>
    <recommendedName>
        <fullName evidence="5">C3H1-type domain-containing protein</fullName>
    </recommendedName>
</protein>
<keyword evidence="1 4" id="KW-0479">Metal-binding</keyword>
<dbReference type="InterPro" id="IPR000571">
    <property type="entry name" value="Znf_CCCH"/>
</dbReference>
<dbReference type="InterPro" id="IPR036855">
    <property type="entry name" value="Znf_CCCH_sf"/>
</dbReference>
<evidence type="ECO:0000256" key="4">
    <source>
        <dbReference type="PROSITE-ProRule" id="PRU00723"/>
    </source>
</evidence>
<feature type="zinc finger region" description="C3H1-type" evidence="4">
    <location>
        <begin position="11"/>
        <end position="38"/>
    </location>
</feature>
<dbReference type="KEGG" id="ptm:GSPATT00008677001"/>
<dbReference type="GeneID" id="5025418"/>
<feature type="domain" description="C3H1-type" evidence="5">
    <location>
        <begin position="11"/>
        <end position="38"/>
    </location>
</feature>
<proteinExistence type="predicted"/>
<dbReference type="AlphaFoldDB" id="A0CN69"/>
<evidence type="ECO:0000313" key="6">
    <source>
        <dbReference type="EMBL" id="CAK72236.1"/>
    </source>
</evidence>
<evidence type="ECO:0000313" key="7">
    <source>
        <dbReference type="Proteomes" id="UP000000600"/>
    </source>
</evidence>
<dbReference type="EMBL" id="CT868119">
    <property type="protein sequence ID" value="CAK72236.1"/>
    <property type="molecule type" value="Genomic_DNA"/>
</dbReference>
<keyword evidence="3 4" id="KW-0862">Zinc</keyword>
<dbReference type="PROSITE" id="PS50103">
    <property type="entry name" value="ZF_C3H1"/>
    <property type="match status" value="1"/>
</dbReference>
<accession>A0CN69</accession>
<keyword evidence="2 4" id="KW-0863">Zinc-finger</keyword>
<evidence type="ECO:0000256" key="3">
    <source>
        <dbReference type="ARBA" id="ARBA00022833"/>
    </source>
</evidence>
<dbReference type="RefSeq" id="XP_001439633.1">
    <property type="nucleotide sequence ID" value="XM_001439596.1"/>
</dbReference>
<dbReference type="SUPFAM" id="SSF90229">
    <property type="entry name" value="CCCH zinc finger"/>
    <property type="match status" value="1"/>
</dbReference>
<evidence type="ECO:0000256" key="2">
    <source>
        <dbReference type="ARBA" id="ARBA00022771"/>
    </source>
</evidence>
<dbReference type="Pfam" id="PF00642">
    <property type="entry name" value="zf-CCCH"/>
    <property type="match status" value="1"/>
</dbReference>
<evidence type="ECO:0000259" key="5">
    <source>
        <dbReference type="PROSITE" id="PS50103"/>
    </source>
</evidence>
<dbReference type="Gene3D" id="4.10.1000.10">
    <property type="entry name" value="Zinc finger, CCCH-type"/>
    <property type="match status" value="1"/>
</dbReference>
<gene>
    <name evidence="6" type="ORF">GSPATT00008677001</name>
</gene>
<dbReference type="HOGENOM" id="CLU_1725849_0_0_1"/>
<organism evidence="6 7">
    <name type="scientific">Paramecium tetraurelia</name>
    <dbReference type="NCBI Taxonomy" id="5888"/>
    <lineage>
        <taxon>Eukaryota</taxon>
        <taxon>Sar</taxon>
        <taxon>Alveolata</taxon>
        <taxon>Ciliophora</taxon>
        <taxon>Intramacronucleata</taxon>
        <taxon>Oligohymenophorea</taxon>
        <taxon>Peniculida</taxon>
        <taxon>Parameciidae</taxon>
        <taxon>Paramecium</taxon>
    </lineage>
</organism>
<keyword evidence="7" id="KW-1185">Reference proteome</keyword>
<dbReference type="InParanoid" id="A0CN69"/>
<sequence>MSIQGQLLNPFWKTKICNFYLQGQCRNITDCNYAHLKRSQEILLVKHINQFKTSLNYKIRFIDYNYQTIMLNFKRTCWNMPKQSLIKLGKWNMHDEAKLLIFQKEIEQATFKIIEIIEKNIKKLQVKLRNRLRSLKQNFQLLLKTPRRYRKK</sequence>
<name>A0CN69_PARTE</name>
<dbReference type="OrthoDB" id="411372at2759"/>
<evidence type="ECO:0000256" key="1">
    <source>
        <dbReference type="ARBA" id="ARBA00022723"/>
    </source>
</evidence>
<dbReference type="GO" id="GO:0008270">
    <property type="term" value="F:zinc ion binding"/>
    <property type="evidence" value="ECO:0007669"/>
    <property type="project" value="UniProtKB-KW"/>
</dbReference>